<reference evidence="13" key="2">
    <citation type="submission" date="2025-08" db="UniProtKB">
        <authorList>
            <consortium name="Ensembl"/>
        </authorList>
    </citation>
    <scope>IDENTIFICATION</scope>
</reference>
<keyword evidence="14" id="KW-1185">Reference proteome</keyword>
<dbReference type="InterPro" id="IPR036179">
    <property type="entry name" value="Ig-like_dom_sf"/>
</dbReference>
<keyword evidence="11" id="KW-1280">Immunoglobulin</keyword>
<organism evidence="13 14">
    <name type="scientific">Latimeria chalumnae</name>
    <name type="common">Coelacanth</name>
    <dbReference type="NCBI Taxonomy" id="7897"/>
    <lineage>
        <taxon>Eukaryota</taxon>
        <taxon>Metazoa</taxon>
        <taxon>Chordata</taxon>
        <taxon>Craniata</taxon>
        <taxon>Vertebrata</taxon>
        <taxon>Euteleostomi</taxon>
        <taxon>Coelacanthiformes</taxon>
        <taxon>Coelacanthidae</taxon>
        <taxon>Latimeria</taxon>
    </lineage>
</organism>
<keyword evidence="3" id="KW-1003">Cell membrane</keyword>
<evidence type="ECO:0000256" key="4">
    <source>
        <dbReference type="ARBA" id="ARBA00022525"/>
    </source>
</evidence>
<keyword evidence="9" id="KW-1015">Disulfide bond</keyword>
<evidence type="ECO:0000256" key="11">
    <source>
        <dbReference type="ARBA" id="ARBA00043265"/>
    </source>
</evidence>
<evidence type="ECO:0000256" key="7">
    <source>
        <dbReference type="ARBA" id="ARBA00023130"/>
    </source>
</evidence>
<dbReference type="OMA" id="DLTHSCV"/>
<dbReference type="Pfam" id="PF07686">
    <property type="entry name" value="V-set"/>
    <property type="match status" value="1"/>
</dbReference>
<evidence type="ECO:0000313" key="14">
    <source>
        <dbReference type="Proteomes" id="UP000008672"/>
    </source>
</evidence>
<evidence type="ECO:0000256" key="5">
    <source>
        <dbReference type="ARBA" id="ARBA00022729"/>
    </source>
</evidence>
<dbReference type="SMART" id="SM00406">
    <property type="entry name" value="IGv"/>
    <property type="match status" value="1"/>
</dbReference>
<dbReference type="Gene3D" id="2.60.40.10">
    <property type="entry name" value="Immunoglobulins"/>
    <property type="match status" value="1"/>
</dbReference>
<evidence type="ECO:0000259" key="12">
    <source>
        <dbReference type="PROSITE" id="PS50835"/>
    </source>
</evidence>
<evidence type="ECO:0000256" key="1">
    <source>
        <dbReference type="ARBA" id="ARBA00004236"/>
    </source>
</evidence>
<proteinExistence type="predicted"/>
<evidence type="ECO:0000256" key="10">
    <source>
        <dbReference type="ARBA" id="ARBA00023319"/>
    </source>
</evidence>
<evidence type="ECO:0000256" key="3">
    <source>
        <dbReference type="ARBA" id="ARBA00022475"/>
    </source>
</evidence>
<dbReference type="GO" id="GO:0019814">
    <property type="term" value="C:immunoglobulin complex"/>
    <property type="evidence" value="ECO:0007669"/>
    <property type="project" value="UniProtKB-KW"/>
</dbReference>
<evidence type="ECO:0000256" key="6">
    <source>
        <dbReference type="ARBA" id="ARBA00022859"/>
    </source>
</evidence>
<keyword evidence="5" id="KW-0732">Signal</keyword>
<dbReference type="InterPro" id="IPR007110">
    <property type="entry name" value="Ig-like_dom"/>
</dbReference>
<dbReference type="GO" id="GO:0005576">
    <property type="term" value="C:extracellular region"/>
    <property type="evidence" value="ECO:0007669"/>
    <property type="project" value="UniProtKB-SubCell"/>
</dbReference>
<dbReference type="FunCoup" id="H2ZU26">
    <property type="interactions" value="155"/>
</dbReference>
<dbReference type="PANTHER" id="PTHR23266">
    <property type="entry name" value="IMMUNOGLOBULIN HEAVY CHAIN"/>
    <property type="match status" value="1"/>
</dbReference>
<dbReference type="Ensembl" id="ENSLACT00000000906.1">
    <property type="protein sequence ID" value="ENSLACP00000000897.1"/>
    <property type="gene ID" value="ENSLACG00000000807.1"/>
</dbReference>
<keyword evidence="8" id="KW-0472">Membrane</keyword>
<evidence type="ECO:0000256" key="2">
    <source>
        <dbReference type="ARBA" id="ARBA00004613"/>
    </source>
</evidence>
<protein>
    <recommendedName>
        <fullName evidence="12">Ig-like domain-containing protein</fullName>
    </recommendedName>
</protein>
<keyword evidence="7" id="KW-1064">Adaptive immunity</keyword>
<dbReference type="PROSITE" id="PS50835">
    <property type="entry name" value="IG_LIKE"/>
    <property type="match status" value="1"/>
</dbReference>
<dbReference type="eggNOG" id="ENOG502SQQV">
    <property type="taxonomic scope" value="Eukaryota"/>
</dbReference>
<dbReference type="HOGENOM" id="CLU_077975_5_2_1"/>
<dbReference type="GO" id="GO:0002250">
    <property type="term" value="P:adaptive immune response"/>
    <property type="evidence" value="ECO:0007669"/>
    <property type="project" value="UniProtKB-KW"/>
</dbReference>
<dbReference type="InterPro" id="IPR013783">
    <property type="entry name" value="Ig-like_fold"/>
</dbReference>
<dbReference type="InParanoid" id="H2ZU26"/>
<dbReference type="FunFam" id="2.60.40.10:FF:001072">
    <property type="entry name" value="Immunoglobulin heavy variable V1-24"/>
    <property type="match status" value="1"/>
</dbReference>
<keyword evidence="6" id="KW-0391">Immunity</keyword>
<dbReference type="InterPro" id="IPR050199">
    <property type="entry name" value="IgHV"/>
</dbReference>
<evidence type="ECO:0000256" key="8">
    <source>
        <dbReference type="ARBA" id="ARBA00023136"/>
    </source>
</evidence>
<dbReference type="Proteomes" id="UP000008672">
    <property type="component" value="Unassembled WGS sequence"/>
</dbReference>
<evidence type="ECO:0000313" key="13">
    <source>
        <dbReference type="Ensembl" id="ENSLACP00000000897.1"/>
    </source>
</evidence>
<feature type="domain" description="Ig-like" evidence="12">
    <location>
        <begin position="5"/>
        <end position="117"/>
    </location>
</feature>
<sequence>NRWTPNYIFMVKQAAYVQSAIVLNQSGDEVKKPGESIRLTCRTSGYTHTNYDIHWSRQPPGKGVEWIGRINSGSGSSRYQQPFRERFRISEDVSSSTAYLYISSLRVEDTAMYYCAR</sequence>
<evidence type="ECO:0000256" key="9">
    <source>
        <dbReference type="ARBA" id="ARBA00023157"/>
    </source>
</evidence>
<dbReference type="SUPFAM" id="SSF48726">
    <property type="entry name" value="Immunoglobulin"/>
    <property type="match status" value="1"/>
</dbReference>
<comment type="subcellular location">
    <subcellularLocation>
        <location evidence="1">Cell membrane</location>
    </subcellularLocation>
    <subcellularLocation>
        <location evidence="2">Secreted</location>
    </subcellularLocation>
</comment>
<dbReference type="Bgee" id="ENSLACG00000000807">
    <property type="expression patterns" value="Expressed in muscle tissue and 2 other cell types or tissues"/>
</dbReference>
<keyword evidence="10" id="KW-0393">Immunoglobulin domain</keyword>
<accession>H2ZU26</accession>
<dbReference type="GO" id="GO:0005886">
    <property type="term" value="C:plasma membrane"/>
    <property type="evidence" value="ECO:0007669"/>
    <property type="project" value="UniProtKB-SubCell"/>
</dbReference>
<reference evidence="14" key="1">
    <citation type="submission" date="2011-08" db="EMBL/GenBank/DDBJ databases">
        <title>The draft genome of Latimeria chalumnae.</title>
        <authorList>
            <person name="Di Palma F."/>
            <person name="Alfoldi J."/>
            <person name="Johnson J."/>
            <person name="Berlin A."/>
            <person name="Gnerre S."/>
            <person name="Jaffe D."/>
            <person name="MacCallum I."/>
            <person name="Young S."/>
            <person name="Walker B.J."/>
            <person name="Lander E."/>
            <person name="Lindblad-Toh K."/>
        </authorList>
    </citation>
    <scope>NUCLEOTIDE SEQUENCE [LARGE SCALE GENOMIC DNA]</scope>
    <source>
        <strain evidence="14">Wild caught</strain>
    </source>
</reference>
<dbReference type="AlphaFoldDB" id="H2ZU26"/>
<dbReference type="GeneTree" id="ENSGT00950000183013"/>
<dbReference type="InterPro" id="IPR013106">
    <property type="entry name" value="Ig_V-set"/>
</dbReference>
<name>H2ZU26_LATCH</name>
<keyword evidence="4" id="KW-0964">Secreted</keyword>
<dbReference type="EMBL" id="AFYH01271127">
    <property type="status" value="NOT_ANNOTATED_CDS"/>
    <property type="molecule type" value="Genomic_DNA"/>
</dbReference>
<reference evidence="13" key="3">
    <citation type="submission" date="2025-09" db="UniProtKB">
        <authorList>
            <consortium name="Ensembl"/>
        </authorList>
    </citation>
    <scope>IDENTIFICATION</scope>
</reference>